<dbReference type="AlphaFoldDB" id="A0A193BT41"/>
<organism evidence="2 3">
    <name type="scientific">Amycolatopsis orientalis</name>
    <name type="common">Nocardia orientalis</name>
    <dbReference type="NCBI Taxonomy" id="31958"/>
    <lineage>
        <taxon>Bacteria</taxon>
        <taxon>Bacillati</taxon>
        <taxon>Actinomycetota</taxon>
        <taxon>Actinomycetes</taxon>
        <taxon>Pseudonocardiales</taxon>
        <taxon>Pseudonocardiaceae</taxon>
        <taxon>Amycolatopsis</taxon>
    </lineage>
</organism>
<dbReference type="EMBL" id="CP016174">
    <property type="protein sequence ID" value="ANN15349.1"/>
    <property type="molecule type" value="Genomic_DNA"/>
</dbReference>
<keyword evidence="3" id="KW-1185">Reference proteome</keyword>
<dbReference type="Proteomes" id="UP000093695">
    <property type="component" value="Chromosome"/>
</dbReference>
<name>A0A193BT41_AMYOR</name>
<reference evidence="2 3" key="1">
    <citation type="journal article" date="2015" name="Genome Announc.">
        <title>Draft Genome Sequence of Norvancomycin-Producing Strain Amycolatopsis orientalis CPCC200066.</title>
        <authorList>
            <person name="Lei X."/>
            <person name="Yuan F."/>
            <person name="Shi Y."/>
            <person name="Li X."/>
            <person name="Wang L."/>
            <person name="Hong B."/>
        </authorList>
    </citation>
    <scope>NUCLEOTIDE SEQUENCE [LARGE SCALE GENOMIC DNA]</scope>
    <source>
        <strain evidence="2 3">B-37</strain>
    </source>
</reference>
<proteinExistence type="predicted"/>
<keyword evidence="1" id="KW-1133">Transmembrane helix</keyword>
<dbReference type="KEGG" id="aori:SD37_06545"/>
<dbReference type="RefSeq" id="WP_044852287.1">
    <property type="nucleotide sequence ID" value="NZ_CP016174.1"/>
</dbReference>
<accession>A0A193BT41</accession>
<sequence length="169" mass="17283">MTSPSDAASGRAYRVRVPARPGVLLAALGFAVVTALVPVVDRVRLLPDGQDLVLSARAMAGIAGEVIESVKAAGSGLHGLAAEAENRLNLPLVVLVTLGAQVLLTAALVVTGAQSTRVMLTVAGLLNAFAVARLEPASPSAWDAAANGALVIVLAWFSADRREPRFAAQ</sequence>
<feature type="transmembrane region" description="Helical" evidence="1">
    <location>
        <begin position="21"/>
        <end position="40"/>
    </location>
</feature>
<feature type="transmembrane region" description="Helical" evidence="1">
    <location>
        <begin position="90"/>
        <end position="111"/>
    </location>
</feature>
<evidence type="ECO:0000313" key="2">
    <source>
        <dbReference type="EMBL" id="ANN15349.1"/>
    </source>
</evidence>
<gene>
    <name evidence="2" type="ORF">SD37_06545</name>
</gene>
<keyword evidence="1" id="KW-0472">Membrane</keyword>
<keyword evidence="1" id="KW-0812">Transmembrane</keyword>
<protein>
    <submittedName>
        <fullName evidence="2">Uncharacterized protein</fullName>
    </submittedName>
</protein>
<evidence type="ECO:0000256" key="1">
    <source>
        <dbReference type="SAM" id="Phobius"/>
    </source>
</evidence>
<evidence type="ECO:0000313" key="3">
    <source>
        <dbReference type="Proteomes" id="UP000093695"/>
    </source>
</evidence>